<dbReference type="SUPFAM" id="SSF81296">
    <property type="entry name" value="E set domains"/>
    <property type="match status" value="1"/>
</dbReference>
<dbReference type="Gene3D" id="2.60.40.1180">
    <property type="entry name" value="Golgi alpha-mannosidase II"/>
    <property type="match status" value="1"/>
</dbReference>
<dbReference type="Gene3D" id="2.60.40.10">
    <property type="entry name" value="Immunoglobulins"/>
    <property type="match status" value="1"/>
</dbReference>
<evidence type="ECO:0000256" key="4">
    <source>
        <dbReference type="ARBA" id="ARBA00022676"/>
    </source>
</evidence>
<dbReference type="InterPro" id="IPR037439">
    <property type="entry name" value="Branching_enzy"/>
</dbReference>
<dbReference type="InterPro" id="IPR013783">
    <property type="entry name" value="Ig-like_fold"/>
</dbReference>
<evidence type="ECO:0000256" key="3">
    <source>
        <dbReference type="ARBA" id="ARBA00012541"/>
    </source>
</evidence>
<dbReference type="Proteomes" id="UP000664701">
    <property type="component" value="Chromosome"/>
</dbReference>
<gene>
    <name evidence="7" type="ORF">DOK78_002692</name>
</gene>
<evidence type="ECO:0000313" key="7">
    <source>
        <dbReference type="EMBL" id="WYJ78036.1"/>
    </source>
</evidence>
<evidence type="ECO:0000313" key="8">
    <source>
        <dbReference type="Proteomes" id="UP000664701"/>
    </source>
</evidence>
<dbReference type="InterPro" id="IPR006047">
    <property type="entry name" value="GH13_cat_dom"/>
</dbReference>
<dbReference type="PANTHER" id="PTHR43651">
    <property type="entry name" value="1,4-ALPHA-GLUCAN-BRANCHING ENZYME"/>
    <property type="match status" value="1"/>
</dbReference>
<dbReference type="Pfam" id="PF02922">
    <property type="entry name" value="CBM_48"/>
    <property type="match status" value="1"/>
</dbReference>
<reference evidence="7 8" key="2">
    <citation type="submission" date="2024-03" db="EMBL/GenBank/DDBJ databases">
        <title>The Genome Sequence of Enterococcus sp. DIV2402.</title>
        <authorList>
            <consortium name="The Broad Institute Genomics Platform"/>
            <consortium name="The Broad Institute Microbial Omics Core"/>
            <consortium name="The Broad Institute Genomic Center for Infectious Diseases"/>
            <person name="Earl A."/>
            <person name="Manson A."/>
            <person name="Gilmore M."/>
            <person name="Schwartman J."/>
            <person name="Shea T."/>
            <person name="Abouelleil A."/>
            <person name="Cao P."/>
            <person name="Chapman S."/>
            <person name="Cusick C."/>
            <person name="Young S."/>
            <person name="Neafsey D."/>
            <person name="Nusbaum C."/>
            <person name="Birren B."/>
        </authorList>
    </citation>
    <scope>NUCLEOTIDE SEQUENCE [LARGE SCALE GENOMIC DNA]</scope>
    <source>
        <strain evidence="7 8">DIV2402</strain>
    </source>
</reference>
<comment type="catalytic activity">
    <reaction evidence="1">
        <text>Transfers a segment of a (1-&gt;4)-alpha-D-glucan chain to a primary hydroxy group in a similar glucan chain.</text>
        <dbReference type="EC" id="2.4.1.18"/>
    </reaction>
</comment>
<dbReference type="EC" id="2.4.1.18" evidence="3"/>
<dbReference type="EMBL" id="CP147251">
    <property type="protein sequence ID" value="WYJ78036.1"/>
    <property type="molecule type" value="Genomic_DNA"/>
</dbReference>
<dbReference type="CDD" id="cd02854">
    <property type="entry name" value="E_set_GBE_euk_N"/>
    <property type="match status" value="1"/>
</dbReference>
<sequence>MLSEKILEIDPFLKPYISDIRLRNQNYLTTKKRLLEKGQKISSFANGHHYFGFHKQKNGWIYREWAPNAKKIALIGEFNQWNRTSHLLKNIGDGVWEIQLTDEDQLVHGSKVRIEITTENDKFERIPTYCKRVVQKKETVDFDGQVWDPPQPFEWTDQEFKRPQDEPVLIYESHVGMAGIKEGISSFQEYIETVLPRVKELGYNTIQLMAIAEHPYYGSFGYQVSNFFAVSSKFGTPEDLKLLIDTAHSLGISVLLDIVHSHSATNVVEGLAQFDGTETQYFHAGDRGTHPEWGSKLFNYGKTEVIHFLLSNVKYWLEEYHFDGFRFDAVTSMLYHHHGLGVSFDHYDKYFSINTDTEALTYLQLAAEVAKEVAPDCILIAEDMSGMPGMCLPIDIGGIGFDYRLGMGVPDFWIKTLKNTSDYDWNLGSIWYELNQRRPQEKVVGYCESHDQALVGDKTIMFRLADQEMYWKMDVFSQSDIIDRAIALHKMIRLITCTCAGEGYLNFMGNEFGHPEWIDFPSPDNNWSYSKARRRWDLAEDTNLRYRFLQSFDHAMIELVKENNLLATSSELLLHHEDHKLLAYQKGEFVFIYNFHPVEQHTVNLQIDATKAKLILHSDWQEFGGYLDSTNEQKPLVASSTQFSIPINRRSVAVYKI</sequence>
<keyword evidence="8" id="KW-1185">Reference proteome</keyword>
<dbReference type="InterPro" id="IPR017853">
    <property type="entry name" value="GH"/>
</dbReference>
<reference evidence="7 8" key="1">
    <citation type="submission" date="2021-03" db="EMBL/GenBank/DDBJ databases">
        <authorList>
            <person name="Gilmore M.S."/>
            <person name="Schwartzman J."/>
            <person name="Van Tyne D."/>
            <person name="Martin M."/>
            <person name="Earl A.M."/>
            <person name="Manson A.L."/>
            <person name="Straub T."/>
            <person name="Salamzade R."/>
            <person name="Saavedra J."/>
            <person name="Lebreton F."/>
            <person name="Prichula J."/>
            <person name="Schaufler K."/>
            <person name="Gaca A."/>
            <person name="Sgardioli B."/>
            <person name="Wagenaar J."/>
            <person name="Strong T."/>
        </authorList>
    </citation>
    <scope>NUCLEOTIDE SEQUENCE [LARGE SCALE GENOMIC DNA]</scope>
    <source>
        <strain evidence="7 8">DIV2402</strain>
    </source>
</reference>
<evidence type="ECO:0000256" key="1">
    <source>
        <dbReference type="ARBA" id="ARBA00000826"/>
    </source>
</evidence>
<evidence type="ECO:0000256" key="2">
    <source>
        <dbReference type="ARBA" id="ARBA00009000"/>
    </source>
</evidence>
<dbReference type="InterPro" id="IPR013780">
    <property type="entry name" value="Glyco_hydro_b"/>
</dbReference>
<dbReference type="Pfam" id="PF00128">
    <property type="entry name" value="Alpha-amylase"/>
    <property type="match status" value="1"/>
</dbReference>
<organism evidence="7 8">
    <name type="scientific">Candidatus Enterococcus lowellii</name>
    <dbReference type="NCBI Taxonomy" id="2230877"/>
    <lineage>
        <taxon>Bacteria</taxon>
        <taxon>Bacillati</taxon>
        <taxon>Bacillota</taxon>
        <taxon>Bacilli</taxon>
        <taxon>Lactobacillales</taxon>
        <taxon>Enterococcaceae</taxon>
        <taxon>Enterococcus</taxon>
    </lineage>
</organism>
<evidence type="ECO:0000256" key="5">
    <source>
        <dbReference type="ARBA" id="ARBA00022679"/>
    </source>
</evidence>
<comment type="similarity">
    <text evidence="2">Belongs to the glycosyl hydrolase 13 family. GlgB subfamily.</text>
</comment>
<name>A0ABZ2SUB6_9ENTE</name>
<protein>
    <recommendedName>
        <fullName evidence="3">1,4-alpha-glucan branching enzyme</fullName>
        <ecNumber evidence="3">2.4.1.18</ecNumber>
    </recommendedName>
</protein>
<feature type="domain" description="Glycosyl hydrolase family 13 catalytic" evidence="6">
    <location>
        <begin position="186"/>
        <end position="556"/>
    </location>
</feature>
<dbReference type="Pfam" id="PF02806">
    <property type="entry name" value="Alpha-amylase_C"/>
    <property type="match status" value="1"/>
</dbReference>
<dbReference type="SMART" id="SM00642">
    <property type="entry name" value="Aamy"/>
    <property type="match status" value="1"/>
</dbReference>
<proteinExistence type="inferred from homology"/>
<keyword evidence="5" id="KW-0808">Transferase</keyword>
<dbReference type="InterPro" id="IPR006048">
    <property type="entry name" value="A-amylase/branching_C"/>
</dbReference>
<accession>A0ABZ2SUB6</accession>
<dbReference type="RefSeq" id="WP_207941791.1">
    <property type="nucleotide sequence ID" value="NZ_CP147251.1"/>
</dbReference>
<dbReference type="PIRSF" id="PIRSF000463">
    <property type="entry name" value="GlgB"/>
    <property type="match status" value="1"/>
</dbReference>
<dbReference type="InterPro" id="IPR014756">
    <property type="entry name" value="Ig_E-set"/>
</dbReference>
<dbReference type="CDD" id="cd11321">
    <property type="entry name" value="AmyAc_bac_euk_BE"/>
    <property type="match status" value="1"/>
</dbReference>
<dbReference type="SUPFAM" id="SSF51445">
    <property type="entry name" value="(Trans)glycosidases"/>
    <property type="match status" value="1"/>
</dbReference>
<dbReference type="InterPro" id="IPR004193">
    <property type="entry name" value="Glyco_hydro_13_N"/>
</dbReference>
<dbReference type="PANTHER" id="PTHR43651:SF3">
    <property type="entry name" value="1,4-ALPHA-GLUCAN-BRANCHING ENZYME"/>
    <property type="match status" value="1"/>
</dbReference>
<keyword evidence="4" id="KW-0328">Glycosyltransferase</keyword>
<evidence type="ECO:0000259" key="6">
    <source>
        <dbReference type="SMART" id="SM00642"/>
    </source>
</evidence>
<dbReference type="Gene3D" id="3.20.20.80">
    <property type="entry name" value="Glycosidases"/>
    <property type="match status" value="1"/>
</dbReference>